<feature type="transmembrane region" description="Helical" evidence="19">
    <location>
        <begin position="549"/>
        <end position="567"/>
    </location>
</feature>
<evidence type="ECO:0000256" key="10">
    <source>
        <dbReference type="ARBA" id="ARBA00022857"/>
    </source>
</evidence>
<keyword evidence="8 19" id="KW-0812">Transmembrane</keyword>
<dbReference type="Pfam" id="PF00361">
    <property type="entry name" value="Proton_antipo_M"/>
    <property type="match status" value="1"/>
</dbReference>
<feature type="transmembrane region" description="Helical" evidence="19">
    <location>
        <begin position="260"/>
        <end position="281"/>
    </location>
</feature>
<geneLocation type="chloroplast" evidence="23"/>
<dbReference type="GO" id="GO:0009535">
    <property type="term" value="C:chloroplast thylakoid membrane"/>
    <property type="evidence" value="ECO:0007669"/>
    <property type="project" value="UniProtKB-SubCell"/>
</dbReference>
<feature type="transmembrane region" description="Helical" evidence="19">
    <location>
        <begin position="393"/>
        <end position="412"/>
    </location>
</feature>
<feature type="domain" description="NADH:quinone oxidoreductase/Mrp antiporter transmembrane" evidence="20">
    <location>
        <begin position="141"/>
        <end position="440"/>
    </location>
</feature>
<dbReference type="PANTHER" id="PTHR42829:SF2">
    <property type="entry name" value="NADH-UBIQUINONE OXIDOREDUCTASE CHAIN 5"/>
    <property type="match status" value="1"/>
</dbReference>
<comment type="similarity">
    <text evidence="3 19">Belongs to the complex I subunit 5 family.</text>
</comment>
<evidence type="ECO:0000256" key="3">
    <source>
        <dbReference type="ARBA" id="ARBA00008200"/>
    </source>
</evidence>
<dbReference type="InterPro" id="IPR001750">
    <property type="entry name" value="ND/Mrp_TM"/>
</dbReference>
<feature type="transmembrane region" description="Helical" evidence="19">
    <location>
        <begin position="6"/>
        <end position="28"/>
    </location>
</feature>
<keyword evidence="6 19" id="KW-0813">Transport</keyword>
<evidence type="ECO:0000256" key="19">
    <source>
        <dbReference type="RuleBase" id="RU364062"/>
    </source>
</evidence>
<dbReference type="Gene3D" id="1.20.5.2700">
    <property type="match status" value="1"/>
</dbReference>
<dbReference type="EMBL" id="MK726015">
    <property type="protein sequence ID" value="QCW94447.1"/>
    <property type="molecule type" value="Genomic_DNA"/>
</dbReference>
<dbReference type="GO" id="GO:0042773">
    <property type="term" value="P:ATP synthesis coupled electron transport"/>
    <property type="evidence" value="ECO:0007669"/>
    <property type="project" value="InterPro"/>
</dbReference>
<dbReference type="InterPro" id="IPR002128">
    <property type="entry name" value="NADH_UbQ_OxRdtase_chlpt_su5_C"/>
</dbReference>
<dbReference type="NCBIfam" id="NF005141">
    <property type="entry name" value="PRK06590.1"/>
    <property type="match status" value="1"/>
</dbReference>
<dbReference type="InterPro" id="IPR001516">
    <property type="entry name" value="Proton_antipo_N"/>
</dbReference>
<name>A0A4Y5PQY7_9ROSI</name>
<accession>A0A4Y5PQY7</accession>
<keyword evidence="15 19" id="KW-0793">Thylakoid</keyword>
<evidence type="ECO:0000256" key="18">
    <source>
        <dbReference type="ARBA" id="ARBA00048026"/>
    </source>
</evidence>
<keyword evidence="7 19" id="KW-0150">Chloroplast</keyword>
<gene>
    <name evidence="19 23" type="primary">ndhF</name>
</gene>
<keyword evidence="16 19" id="KW-0472">Membrane</keyword>
<dbReference type="PRINTS" id="PR01434">
    <property type="entry name" value="NADHDHGNASE5"/>
</dbReference>
<dbReference type="EC" id="7.1.1.-" evidence="19"/>
<dbReference type="InterPro" id="IPR003945">
    <property type="entry name" value="NU5C-like"/>
</dbReference>
<dbReference type="GO" id="GO:0015990">
    <property type="term" value="P:electron transport coupled proton transport"/>
    <property type="evidence" value="ECO:0007669"/>
    <property type="project" value="TreeGrafter"/>
</dbReference>
<keyword evidence="14 19" id="KW-0520">NAD</keyword>
<comment type="catalytic activity">
    <reaction evidence="17 19">
        <text>a plastoquinone + NADPH + (n+1) H(+)(in) = a plastoquinol + NADP(+) + n H(+)(out)</text>
        <dbReference type="Rhea" id="RHEA:42612"/>
        <dbReference type="Rhea" id="RHEA-COMP:9561"/>
        <dbReference type="Rhea" id="RHEA-COMP:9562"/>
        <dbReference type="ChEBI" id="CHEBI:15378"/>
        <dbReference type="ChEBI" id="CHEBI:17757"/>
        <dbReference type="ChEBI" id="CHEBI:57783"/>
        <dbReference type="ChEBI" id="CHEBI:58349"/>
        <dbReference type="ChEBI" id="CHEBI:62192"/>
    </reaction>
</comment>
<feature type="domain" description="NADH-Ubiquinone oxidoreductase (complex I) chain 5 N-terminal" evidence="21">
    <location>
        <begin position="75"/>
        <end position="125"/>
    </location>
</feature>
<comment type="subcellular location">
    <subcellularLocation>
        <location evidence="2 19">Plastid</location>
        <location evidence="2 19">Chloroplast thylakoid membrane</location>
        <topology evidence="2 19">Multi-pass membrane protein</topology>
    </subcellularLocation>
</comment>
<feature type="transmembrane region" description="Helical" evidence="19">
    <location>
        <begin position="187"/>
        <end position="203"/>
    </location>
</feature>
<feature type="transmembrane region" description="Helical" evidence="19">
    <location>
        <begin position="424"/>
        <end position="447"/>
    </location>
</feature>
<evidence type="ECO:0000256" key="15">
    <source>
        <dbReference type="ARBA" id="ARBA00023078"/>
    </source>
</evidence>
<dbReference type="NCBIfam" id="TIGR01974">
    <property type="entry name" value="NDH_I_L"/>
    <property type="match status" value="1"/>
</dbReference>
<feature type="transmembrane region" description="Helical" evidence="19">
    <location>
        <begin position="40"/>
        <end position="60"/>
    </location>
</feature>
<reference evidence="23" key="1">
    <citation type="journal article" date="2019" name="Mol. Phylogenet. Evol.">
        <title>Incongruence between gene trees and species trees and phylogenetic signal variation in plastid genes.</title>
        <authorList>
            <person name="Goncalves D.J.P."/>
            <person name="Simpson B.B."/>
            <person name="Ortiz E.M."/>
            <person name="Shimizu G.H."/>
            <person name="Jansen R.K."/>
        </authorList>
    </citation>
    <scope>NUCLEOTIDE SEQUENCE</scope>
</reference>
<evidence type="ECO:0000256" key="16">
    <source>
        <dbReference type="ARBA" id="ARBA00023136"/>
    </source>
</evidence>
<evidence type="ECO:0000313" key="23">
    <source>
        <dbReference type="EMBL" id="QCW94447.1"/>
    </source>
</evidence>
<organism evidence="23">
    <name type="scientific">Krameria bicolor</name>
    <dbReference type="NCBI Taxonomy" id="2042419"/>
    <lineage>
        <taxon>Eukaryota</taxon>
        <taxon>Viridiplantae</taxon>
        <taxon>Streptophyta</taxon>
        <taxon>Embryophyta</taxon>
        <taxon>Tracheophyta</taxon>
        <taxon>Spermatophyta</taxon>
        <taxon>Magnoliopsida</taxon>
        <taxon>eudicotyledons</taxon>
        <taxon>Gunneridae</taxon>
        <taxon>Pentapetalae</taxon>
        <taxon>rosids</taxon>
        <taxon>fabids</taxon>
        <taxon>Zygophyllales</taxon>
        <taxon>Krameriaceae</taxon>
        <taxon>Krameria</taxon>
    </lineage>
</organism>
<comment type="function">
    <text evidence="1 19">NDH shuttles electrons from NAD(P)H:plastoquinone, via FMN and iron-sulfur (Fe-S) centers, to quinones in the photosynthetic chain and possibly in a chloroplast respiratory chain. The immediate electron acceptor for the enzyme in this species is believed to be plastoquinone. Couples the redox reaction to proton translocation, and thus conserves the redox energy in a proton gradient.</text>
</comment>
<evidence type="ECO:0000256" key="8">
    <source>
        <dbReference type="ARBA" id="ARBA00022692"/>
    </source>
</evidence>
<dbReference type="PRINTS" id="PR01435">
    <property type="entry name" value="NPOXDRDTASE5"/>
</dbReference>
<dbReference type="PANTHER" id="PTHR42829">
    <property type="entry name" value="NADH-UBIQUINONE OXIDOREDUCTASE CHAIN 5"/>
    <property type="match status" value="1"/>
</dbReference>
<evidence type="ECO:0000256" key="14">
    <source>
        <dbReference type="ARBA" id="ARBA00023027"/>
    </source>
</evidence>
<feature type="domain" description="NADH:ubiquinone/plastoquinone oxidoreductase chloroplast chain 5 C-terminal" evidence="22">
    <location>
        <begin position="448"/>
        <end position="698"/>
    </location>
</feature>
<feature type="transmembrane region" description="Helical" evidence="19">
    <location>
        <begin position="612"/>
        <end position="630"/>
    </location>
</feature>
<evidence type="ECO:0000259" key="21">
    <source>
        <dbReference type="Pfam" id="PF00662"/>
    </source>
</evidence>
<feature type="transmembrane region" description="Helical" evidence="19">
    <location>
        <begin position="287"/>
        <end position="311"/>
    </location>
</feature>
<keyword evidence="12" id="KW-1278">Translocase</keyword>
<feature type="transmembrane region" description="Helical" evidence="19">
    <location>
        <begin position="145"/>
        <end position="166"/>
    </location>
</feature>
<dbReference type="Pfam" id="PF00662">
    <property type="entry name" value="Proton_antipo_N"/>
    <property type="match status" value="1"/>
</dbReference>
<dbReference type="RefSeq" id="YP_009669448.1">
    <property type="nucleotide sequence ID" value="NC_043800.1"/>
</dbReference>
<dbReference type="GO" id="GO:0048038">
    <property type="term" value="F:quinone binding"/>
    <property type="evidence" value="ECO:0007669"/>
    <property type="project" value="UniProtKB-KW"/>
</dbReference>
<evidence type="ECO:0000256" key="11">
    <source>
        <dbReference type="ARBA" id="ARBA00022957"/>
    </source>
</evidence>
<feature type="transmembrane region" description="Helical" evidence="19">
    <location>
        <begin position="85"/>
        <end position="109"/>
    </location>
</feature>
<evidence type="ECO:0000256" key="4">
    <source>
        <dbReference type="ARBA" id="ARBA00011199"/>
    </source>
</evidence>
<keyword evidence="13 19" id="KW-1133">Transmembrane helix</keyword>
<comment type="subunit">
    <text evidence="4 19">NDH is composed of at least 16 different subunits, 5 of which are encoded in the nucleus.</text>
</comment>
<evidence type="ECO:0000259" key="20">
    <source>
        <dbReference type="Pfam" id="PF00361"/>
    </source>
</evidence>
<sequence length="759" mass="87047">MEHIYQYSWIIPFIPLPVPILIGMGLLFFPTTTKKLRRMWAFPSVLLLSIVILFSAELSIQQINSSSIYQYVWSWTIHNDFYLELGYFVDPLSCIMSILITTVGIFVLIYSDNYMLHDKGYLRFFAYISFFTISMLGLVTSSNLIQIYIFWELVGVCSYLLIGFWFTRPSAANACQKAFVTNRVGDFCLLLGILGFYWITGSFEFRDLLEISNNLIYNNETHFLFFTLCALLLFAGAVAKSAQFPLHVWLPDAMEGPTPISALIHAATMVAAGIFLVARFLPLFIVIPYIMNIIALIGIITVLLGATLALAQKDIKRGLAYSTMSQLGYMMLALGMGSYKAALFHLITHAYSKALLFLGSGSVIHSMETLVGYSPEKSHNMVLMGGLTKHVPITKTSFLLGTLSICGIPPLACFWSKDEILNDSWLYSSIFAIIACSTAGLTAFYMFRIYLLTFEGHLNVNFKNYSGKKSSSFYSISLWGKERQKMMKKRFSLFNLLILKNNERTYSFSEKGNGIDVNVRNLMCPFITIKNFGTKNTCFYPHESDNTMLFPMLILVLFTLFVGYIGISFNQFNLNKETIDFDILSKFLTPSINLLHQNSNHFFDWYEFVKNAIFSVSITFLGIFIASSLYKPFYSSLLNWKFINSFSRLKIGSKEIFWDKIIYFIYYWSYNRGYIDYFYGISLIKGIRKFTELTHFFDRRIIDGITNGFGISSFFVGEGVRYIGGGRISSYLLLYVSYVLIFLFIFYFILRINYSLFFF</sequence>
<keyword evidence="19 23" id="KW-0934">Plastid</keyword>
<evidence type="ECO:0000256" key="7">
    <source>
        <dbReference type="ARBA" id="ARBA00022528"/>
    </source>
</evidence>
<feature type="transmembrane region" description="Helical" evidence="19">
    <location>
        <begin position="327"/>
        <end position="348"/>
    </location>
</feature>
<dbReference type="GO" id="GO:0008137">
    <property type="term" value="F:NADH dehydrogenase (ubiquinone) activity"/>
    <property type="evidence" value="ECO:0007669"/>
    <property type="project" value="InterPro"/>
</dbReference>
<protein>
    <recommendedName>
        <fullName evidence="5 19">NAD(P)H-quinone oxidoreductase subunit 5, chloroplastic</fullName>
        <ecNumber evidence="19">7.1.1.-</ecNumber>
    </recommendedName>
    <alternativeName>
        <fullName evidence="19">NADH-plastoquinone oxidoreductase subunit 5</fullName>
    </alternativeName>
</protein>
<evidence type="ECO:0000256" key="17">
    <source>
        <dbReference type="ARBA" id="ARBA00047726"/>
    </source>
</evidence>
<feature type="transmembrane region" description="Helical" evidence="19">
    <location>
        <begin position="731"/>
        <end position="750"/>
    </location>
</feature>
<dbReference type="GeneID" id="40875574"/>
<dbReference type="GO" id="GO:0003954">
    <property type="term" value="F:NADH dehydrogenase activity"/>
    <property type="evidence" value="ECO:0007669"/>
    <property type="project" value="TreeGrafter"/>
</dbReference>
<evidence type="ECO:0000259" key="22">
    <source>
        <dbReference type="Pfam" id="PF01010"/>
    </source>
</evidence>
<evidence type="ECO:0000256" key="5">
    <source>
        <dbReference type="ARBA" id="ARBA00018648"/>
    </source>
</evidence>
<keyword evidence="9 19" id="KW-0874">Quinone</keyword>
<evidence type="ECO:0000256" key="1">
    <source>
        <dbReference type="ARBA" id="ARBA00004059"/>
    </source>
</evidence>
<keyword evidence="10 19" id="KW-0521">NADP</keyword>
<dbReference type="Pfam" id="PF01010">
    <property type="entry name" value="Proton_antipo_C"/>
    <property type="match status" value="1"/>
</dbReference>
<feature type="transmembrane region" description="Helical" evidence="19">
    <location>
        <begin position="121"/>
        <end position="139"/>
    </location>
</feature>
<evidence type="ECO:0000256" key="13">
    <source>
        <dbReference type="ARBA" id="ARBA00022989"/>
    </source>
</evidence>
<evidence type="ECO:0000256" key="2">
    <source>
        <dbReference type="ARBA" id="ARBA00004454"/>
    </source>
</evidence>
<feature type="transmembrane region" description="Helical" evidence="19">
    <location>
        <begin position="223"/>
        <end position="239"/>
    </location>
</feature>
<keyword evidence="11 19" id="KW-0618">Plastoquinone</keyword>
<evidence type="ECO:0000256" key="9">
    <source>
        <dbReference type="ARBA" id="ARBA00022719"/>
    </source>
</evidence>
<evidence type="ECO:0000256" key="6">
    <source>
        <dbReference type="ARBA" id="ARBA00022448"/>
    </source>
</evidence>
<comment type="catalytic activity">
    <reaction evidence="18 19">
        <text>a plastoquinone + NADH + (n+1) H(+)(in) = a plastoquinol + NAD(+) + n H(+)(out)</text>
        <dbReference type="Rhea" id="RHEA:42608"/>
        <dbReference type="Rhea" id="RHEA-COMP:9561"/>
        <dbReference type="Rhea" id="RHEA-COMP:9562"/>
        <dbReference type="ChEBI" id="CHEBI:15378"/>
        <dbReference type="ChEBI" id="CHEBI:17757"/>
        <dbReference type="ChEBI" id="CHEBI:57540"/>
        <dbReference type="ChEBI" id="CHEBI:57945"/>
        <dbReference type="ChEBI" id="CHEBI:62192"/>
    </reaction>
</comment>
<dbReference type="InterPro" id="IPR018393">
    <property type="entry name" value="NADHpl_OxRdtase_5_subgr"/>
</dbReference>
<evidence type="ECO:0000256" key="12">
    <source>
        <dbReference type="ARBA" id="ARBA00022967"/>
    </source>
</evidence>
<proteinExistence type="inferred from homology"/>
<dbReference type="AlphaFoldDB" id="A0A4Y5PQY7"/>